<feature type="compositionally biased region" description="Polar residues" evidence="1">
    <location>
        <begin position="413"/>
        <end position="424"/>
    </location>
</feature>
<accession>A0AAV4BDN4</accession>
<feature type="compositionally biased region" description="Low complexity" evidence="1">
    <location>
        <begin position="402"/>
        <end position="412"/>
    </location>
</feature>
<gene>
    <name evidence="2" type="ORF">PoB_004474900</name>
</gene>
<organism evidence="2 3">
    <name type="scientific">Plakobranchus ocellatus</name>
    <dbReference type="NCBI Taxonomy" id="259542"/>
    <lineage>
        <taxon>Eukaryota</taxon>
        <taxon>Metazoa</taxon>
        <taxon>Spiralia</taxon>
        <taxon>Lophotrochozoa</taxon>
        <taxon>Mollusca</taxon>
        <taxon>Gastropoda</taxon>
        <taxon>Heterobranchia</taxon>
        <taxon>Euthyneura</taxon>
        <taxon>Panpulmonata</taxon>
        <taxon>Sacoglossa</taxon>
        <taxon>Placobranchoidea</taxon>
        <taxon>Plakobranchidae</taxon>
        <taxon>Plakobranchus</taxon>
    </lineage>
</organism>
<feature type="compositionally biased region" description="Low complexity" evidence="1">
    <location>
        <begin position="343"/>
        <end position="363"/>
    </location>
</feature>
<feature type="compositionally biased region" description="Low complexity" evidence="1">
    <location>
        <begin position="103"/>
        <end position="118"/>
    </location>
</feature>
<dbReference type="EMBL" id="BLXT01004946">
    <property type="protein sequence ID" value="GFO18244.1"/>
    <property type="molecule type" value="Genomic_DNA"/>
</dbReference>
<dbReference type="AlphaFoldDB" id="A0AAV4BDN4"/>
<feature type="compositionally biased region" description="Low complexity" evidence="1">
    <location>
        <begin position="252"/>
        <end position="284"/>
    </location>
</feature>
<reference evidence="2 3" key="1">
    <citation type="journal article" date="2021" name="Elife">
        <title>Chloroplast acquisition without the gene transfer in kleptoplastic sea slugs, Plakobranchus ocellatus.</title>
        <authorList>
            <person name="Maeda T."/>
            <person name="Takahashi S."/>
            <person name="Yoshida T."/>
            <person name="Shimamura S."/>
            <person name="Takaki Y."/>
            <person name="Nagai Y."/>
            <person name="Toyoda A."/>
            <person name="Suzuki Y."/>
            <person name="Arimoto A."/>
            <person name="Ishii H."/>
            <person name="Satoh N."/>
            <person name="Nishiyama T."/>
            <person name="Hasebe M."/>
            <person name="Maruyama T."/>
            <person name="Minagawa J."/>
            <person name="Obokata J."/>
            <person name="Shigenobu S."/>
        </authorList>
    </citation>
    <scope>NUCLEOTIDE SEQUENCE [LARGE SCALE GENOMIC DNA]</scope>
</reference>
<name>A0AAV4BDN4_9GAST</name>
<comment type="caution">
    <text evidence="2">The sequence shown here is derived from an EMBL/GenBank/DDBJ whole genome shotgun (WGS) entry which is preliminary data.</text>
</comment>
<keyword evidence="3" id="KW-1185">Reference proteome</keyword>
<dbReference type="Proteomes" id="UP000735302">
    <property type="component" value="Unassembled WGS sequence"/>
</dbReference>
<feature type="compositionally biased region" description="Polar residues" evidence="1">
    <location>
        <begin position="370"/>
        <end position="387"/>
    </location>
</feature>
<feature type="compositionally biased region" description="Low complexity" evidence="1">
    <location>
        <begin position="425"/>
        <end position="456"/>
    </location>
</feature>
<proteinExistence type="predicted"/>
<feature type="compositionally biased region" description="Low complexity" evidence="1">
    <location>
        <begin position="521"/>
        <end position="546"/>
    </location>
</feature>
<feature type="compositionally biased region" description="Polar residues" evidence="1">
    <location>
        <begin position="469"/>
        <end position="478"/>
    </location>
</feature>
<sequence>MSLSPSLSILYDVELGQWSVLKPHSSGVFKSSATVLLLSQLGISILSPHPPNVHAWSGRVVRSGAFGMIFPATFWAIPSDEQDNIGKLAREILGPYLHFLTSSASSSPSPSLRAVVSRHLPESEATSNGVSGGRAGTRPGDTAGSGKTGALLGKPAAVEDEGGGGSGQSKNSAAQRRINPTASRHPSSTSAVASDANGDEAASGGVDKGGGGKRPTSLMISQQNHSSSSSSSANRPSKPPLLPTPPGPSVPPLSSTSSQPSTSASQDTAHPPTSSPASSALSPANHKDIPTAFSRDGTGQANAARSGADVKLAKELTPPPPSHHSKSRKPTLSRSPMKDPSKSKPASLQSSSSLSSSLSSSSSSKDRQHQQPLSSPSKPHKSTSLPSGGNKEAAIKAPFLPSSSSTSSSSSTGRQNSPVVTTQISTSSSSSSLLSASSSSLTPAAPLATTSSSSSSGSHHRHSRPASPKLTTHMSSSAKDIPVVQSKKPSATTVSPPAGRPRSITPTKAGATRPLNGIVPSSKSIAALSSSSSSSTSSSSSSSSSSNTKDAKVGSAGSGSAVDSKTKSLKIIMPADTKKATSKVDLDSIFKEMEAVAPHTAIETPQKMADRFPFPSAAAAAAAVASEKRLQFPSSCCYTSAPLPEPALLSQVRALPLASWPDGGPESLRSPLLWTGYTEDKCSRPSSCPVV</sequence>
<evidence type="ECO:0000256" key="1">
    <source>
        <dbReference type="SAM" id="MobiDB-lite"/>
    </source>
</evidence>
<feature type="compositionally biased region" description="Low complexity" evidence="1">
    <location>
        <begin position="553"/>
        <end position="563"/>
    </location>
</feature>
<evidence type="ECO:0000313" key="3">
    <source>
        <dbReference type="Proteomes" id="UP000735302"/>
    </source>
</evidence>
<feature type="compositionally biased region" description="Polar residues" evidence="1">
    <location>
        <begin position="168"/>
        <end position="192"/>
    </location>
</feature>
<feature type="compositionally biased region" description="Pro residues" evidence="1">
    <location>
        <begin position="237"/>
        <end position="251"/>
    </location>
</feature>
<evidence type="ECO:0000313" key="2">
    <source>
        <dbReference type="EMBL" id="GFO18244.1"/>
    </source>
</evidence>
<protein>
    <submittedName>
        <fullName evidence="2">Uncharacterized protein</fullName>
    </submittedName>
</protein>
<feature type="region of interest" description="Disordered" evidence="1">
    <location>
        <begin position="103"/>
        <end position="564"/>
    </location>
</feature>